<keyword evidence="8" id="KW-0812">Transmembrane</keyword>
<keyword evidence="11" id="KW-1185">Reference proteome</keyword>
<organism evidence="10 11">
    <name type="scientific">Glarea lozoyensis (strain ATCC 20868 / MF5171)</name>
    <dbReference type="NCBI Taxonomy" id="1116229"/>
    <lineage>
        <taxon>Eukaryota</taxon>
        <taxon>Fungi</taxon>
        <taxon>Dikarya</taxon>
        <taxon>Ascomycota</taxon>
        <taxon>Pezizomycotina</taxon>
        <taxon>Leotiomycetes</taxon>
        <taxon>Helotiales</taxon>
        <taxon>Helotiaceae</taxon>
        <taxon>Glarea</taxon>
    </lineage>
</organism>
<dbReference type="OrthoDB" id="3990906at2759"/>
<evidence type="ECO:0000256" key="8">
    <source>
        <dbReference type="SAM" id="Phobius"/>
    </source>
</evidence>
<evidence type="ECO:0000259" key="9">
    <source>
        <dbReference type="Pfam" id="PF04082"/>
    </source>
</evidence>
<dbReference type="GeneID" id="19464971"/>
<dbReference type="GO" id="GO:0006351">
    <property type="term" value="P:DNA-templated transcription"/>
    <property type="evidence" value="ECO:0007669"/>
    <property type="project" value="InterPro"/>
</dbReference>
<dbReference type="InterPro" id="IPR052073">
    <property type="entry name" value="Amide_Lactam_Regulators"/>
</dbReference>
<dbReference type="AlphaFoldDB" id="S3D552"/>
<dbReference type="GO" id="GO:0003677">
    <property type="term" value="F:DNA binding"/>
    <property type="evidence" value="ECO:0007669"/>
    <property type="project" value="UniProtKB-KW"/>
</dbReference>
<evidence type="ECO:0000256" key="3">
    <source>
        <dbReference type="ARBA" id="ARBA00023015"/>
    </source>
</evidence>
<feature type="region of interest" description="Disordered" evidence="7">
    <location>
        <begin position="625"/>
        <end position="646"/>
    </location>
</feature>
<dbReference type="GO" id="GO:0000981">
    <property type="term" value="F:DNA-binding transcription factor activity, RNA polymerase II-specific"/>
    <property type="evidence" value="ECO:0007669"/>
    <property type="project" value="InterPro"/>
</dbReference>
<dbReference type="RefSeq" id="XP_008079522.1">
    <property type="nucleotide sequence ID" value="XM_008081331.1"/>
</dbReference>
<feature type="transmembrane region" description="Helical" evidence="8">
    <location>
        <begin position="523"/>
        <end position="544"/>
    </location>
</feature>
<dbReference type="InterPro" id="IPR036864">
    <property type="entry name" value="Zn2-C6_fun-type_DNA-bd_sf"/>
</dbReference>
<dbReference type="HOGENOM" id="CLU_015361_2_1_1"/>
<proteinExistence type="predicted"/>
<dbReference type="CDD" id="cd12148">
    <property type="entry name" value="fungal_TF_MHR"/>
    <property type="match status" value="1"/>
</dbReference>
<keyword evidence="4" id="KW-0238">DNA-binding</keyword>
<feature type="region of interest" description="Disordered" evidence="7">
    <location>
        <begin position="72"/>
        <end position="153"/>
    </location>
</feature>
<dbReference type="PANTHER" id="PTHR47171:SF6">
    <property type="entry name" value="SPECIFIC TRANSCRIPTION FACTOR, PUTATIVE (AFU_ORTHOLOGUE AFUA_2G06130)-RELATED"/>
    <property type="match status" value="1"/>
</dbReference>
<keyword evidence="3" id="KW-0805">Transcription regulation</keyword>
<evidence type="ECO:0000313" key="11">
    <source>
        <dbReference type="Proteomes" id="UP000016922"/>
    </source>
</evidence>
<dbReference type="Pfam" id="PF04082">
    <property type="entry name" value="Fungal_trans"/>
    <property type="match status" value="1"/>
</dbReference>
<feature type="compositionally biased region" description="Pro residues" evidence="7">
    <location>
        <begin position="630"/>
        <end position="646"/>
    </location>
</feature>
<dbReference type="Proteomes" id="UP000016922">
    <property type="component" value="Unassembled WGS sequence"/>
</dbReference>
<keyword evidence="5" id="KW-0804">Transcription</keyword>
<accession>S3D552</accession>
<keyword evidence="8" id="KW-1133">Transmembrane helix</keyword>
<reference evidence="10 11" key="1">
    <citation type="journal article" date="2013" name="BMC Genomics">
        <title>Genomics-driven discovery of the pneumocandin biosynthetic gene cluster in the fungus Glarea lozoyensis.</title>
        <authorList>
            <person name="Chen L."/>
            <person name="Yue Q."/>
            <person name="Zhang X."/>
            <person name="Xiang M."/>
            <person name="Wang C."/>
            <person name="Li S."/>
            <person name="Che Y."/>
            <person name="Ortiz-Lopez F.J."/>
            <person name="Bills G.F."/>
            <person name="Liu X."/>
            <person name="An Z."/>
        </authorList>
    </citation>
    <scope>NUCLEOTIDE SEQUENCE [LARGE SCALE GENOMIC DNA]</scope>
    <source>
        <strain evidence="11">ATCC 20868 / MF5171</strain>
    </source>
</reference>
<feature type="compositionally biased region" description="Polar residues" evidence="7">
    <location>
        <begin position="91"/>
        <end position="105"/>
    </location>
</feature>
<dbReference type="PANTHER" id="PTHR47171">
    <property type="entry name" value="FARA-RELATED"/>
    <property type="match status" value="1"/>
</dbReference>
<evidence type="ECO:0000256" key="1">
    <source>
        <dbReference type="ARBA" id="ARBA00022723"/>
    </source>
</evidence>
<feature type="region of interest" description="Disordered" evidence="7">
    <location>
        <begin position="187"/>
        <end position="207"/>
    </location>
</feature>
<evidence type="ECO:0000256" key="5">
    <source>
        <dbReference type="ARBA" id="ARBA00023163"/>
    </source>
</evidence>
<dbReference type="InterPro" id="IPR007219">
    <property type="entry name" value="XnlR_reg_dom"/>
</dbReference>
<keyword evidence="2" id="KW-0862">Zinc</keyword>
<dbReference type="CDD" id="cd00067">
    <property type="entry name" value="GAL4"/>
    <property type="match status" value="1"/>
</dbReference>
<dbReference type="STRING" id="1116229.S3D552"/>
<keyword evidence="1" id="KW-0479">Metal-binding</keyword>
<evidence type="ECO:0000256" key="7">
    <source>
        <dbReference type="SAM" id="MobiDB-lite"/>
    </source>
</evidence>
<evidence type="ECO:0000256" key="4">
    <source>
        <dbReference type="ARBA" id="ARBA00023125"/>
    </source>
</evidence>
<evidence type="ECO:0000313" key="10">
    <source>
        <dbReference type="EMBL" id="EPE32905.1"/>
    </source>
</evidence>
<evidence type="ECO:0000256" key="2">
    <source>
        <dbReference type="ARBA" id="ARBA00022833"/>
    </source>
</evidence>
<protein>
    <recommendedName>
        <fullName evidence="9">Xylanolytic transcriptional activator regulatory domain-containing protein</fullName>
    </recommendedName>
</protein>
<keyword evidence="6" id="KW-0539">Nucleus</keyword>
<name>S3D552_GLAL2</name>
<dbReference type="GO" id="GO:0008270">
    <property type="term" value="F:zinc ion binding"/>
    <property type="evidence" value="ECO:0007669"/>
    <property type="project" value="InterPro"/>
</dbReference>
<sequence length="694" mass="77690">MPPQDPSVPKHMVMLRWQPANQKKRLRKRIFRACEDCRKKKTRCEHGLESDFEEVLQQGDFRNNFQTDFRKRRQEQAHVRGDDNVEGSASREGSQDSSATPSPFTNGDRKGESSKDGSAVNGMSRSVEEGRSEVQTTRTQNREDVETLGSRFIGDLNPEGTLLVATSPDAVRSASTKDGIGVWISQKTRDRTNIQQPSEGRPSQVDPATGYPTLFHHSMISRLEEEARSTVPPSHNIAFLSKLYFENCYPILPIIDRYVFDSYPPTDPRRVLLEKGICLAASRNFIAKDYLFLLGSEAPVSCTEFGHKISGSMQLSIDFGIVTDKIVIIQALLLMCQYANGPEGGEWNSQFCAKAIHHCHTIGLHLQTARELSGSSYGARLLCCIWALDRMNAAFNGRPVLMHERDIGLDMFKSFQEQKYPCFRLLLEVVKLLDKVIRLYRPSTSASTNLEDGFPSFEELIMDCKASQAPTPLIATVETLYLAVSMLSFRSKSPEDPHSSSPSLTRQTLASLHLTTTTTLSHLYTLTLFPFIPYAISLSLSIAYRRMRHSKIAMYRARAQKEIQATSLILEQLGEFFWSAGMMAKMGLETVREVERVAVAVVGREGSRLRSEVGHSNDSHAIVQQNSNTIPPPIPTPPNPNPNPHLTPPTFNPSMFDSLTDIDLFDMFDPNFDLNGIDAALQGNLDLSFPTEFS</sequence>
<dbReference type="OMA" id="PCLIHER"/>
<keyword evidence="8" id="KW-0472">Membrane</keyword>
<feature type="compositionally biased region" description="Basic and acidic residues" evidence="7">
    <location>
        <begin position="74"/>
        <end position="83"/>
    </location>
</feature>
<dbReference type="EMBL" id="KE145358">
    <property type="protein sequence ID" value="EPE32905.1"/>
    <property type="molecule type" value="Genomic_DNA"/>
</dbReference>
<dbReference type="InterPro" id="IPR001138">
    <property type="entry name" value="Zn2Cys6_DnaBD"/>
</dbReference>
<dbReference type="SUPFAM" id="SSF57701">
    <property type="entry name" value="Zn2/Cys6 DNA-binding domain"/>
    <property type="match status" value="1"/>
</dbReference>
<feature type="domain" description="Xylanolytic transcriptional activator regulatory" evidence="9">
    <location>
        <begin position="242"/>
        <end position="417"/>
    </location>
</feature>
<dbReference type="eggNOG" id="ENOG502S1X9">
    <property type="taxonomic scope" value="Eukaryota"/>
</dbReference>
<gene>
    <name evidence="10" type="ORF">GLAREA_05917</name>
</gene>
<dbReference type="KEGG" id="glz:GLAREA_05917"/>
<evidence type="ECO:0000256" key="6">
    <source>
        <dbReference type="ARBA" id="ARBA00023242"/>
    </source>
</evidence>